<comment type="caution">
    <text evidence="3">The sequence shown here is derived from an EMBL/GenBank/DDBJ whole genome shotgun (WGS) entry which is preliminary data.</text>
</comment>
<gene>
    <name evidence="3" type="ORF">CJO09_00580</name>
</gene>
<organism evidence="3 4">
    <name type="scientific">Neopusillimonas maritima</name>
    <dbReference type="NCBI Taxonomy" id="2026239"/>
    <lineage>
        <taxon>Bacteria</taxon>
        <taxon>Pseudomonadati</taxon>
        <taxon>Pseudomonadota</taxon>
        <taxon>Betaproteobacteria</taxon>
        <taxon>Burkholderiales</taxon>
        <taxon>Alcaligenaceae</taxon>
        <taxon>Neopusillimonas</taxon>
    </lineage>
</organism>
<evidence type="ECO:0000313" key="4">
    <source>
        <dbReference type="Proteomes" id="UP000266483"/>
    </source>
</evidence>
<dbReference type="InterPro" id="IPR029044">
    <property type="entry name" value="Nucleotide-diphossugar_trans"/>
</dbReference>
<name>A0ABX9N0K3_9BURK</name>
<sequence length="214" mass="22884">MVFSSTPFREVACVVLAAGSSRRMGLHNKLLLPYRGMPMVRQVVLQALASNCSRVIVVLGHNAPEIEQALAGLSVQFVHNPEHMQGMGHSVAAGAGAVPDTEGVLICLSDMPRVNAAALNALMDAFQLDETIEICRPRYKGQPGNPILWGPSFLPALSRLQGDEGARSILQAHSAYIHWVDVETDGVLQDVDQPNDLPALGMALPRSKDGAMAS</sequence>
<dbReference type="Pfam" id="PF12804">
    <property type="entry name" value="NTP_transf_3"/>
    <property type="match status" value="1"/>
</dbReference>
<feature type="domain" description="MobA-like NTP transferase" evidence="2">
    <location>
        <begin position="13"/>
        <end position="174"/>
    </location>
</feature>
<proteinExistence type="predicted"/>
<dbReference type="InterPro" id="IPR025877">
    <property type="entry name" value="MobA-like_NTP_Trfase"/>
</dbReference>
<protein>
    <recommendedName>
        <fullName evidence="2">MobA-like NTP transferase domain-containing protein</fullName>
    </recommendedName>
</protein>
<dbReference type="RefSeq" id="WP_119440637.1">
    <property type="nucleotide sequence ID" value="NZ_CP170494.1"/>
</dbReference>
<reference evidence="3 4" key="1">
    <citation type="submission" date="2017-08" db="EMBL/GenBank/DDBJ databases">
        <title>Pusillimonas indicus sp. nov., a member of the family Alcaligenaceae isolated from surface seawater.</title>
        <authorList>
            <person name="Li J."/>
        </authorList>
    </citation>
    <scope>NUCLEOTIDE SEQUENCE [LARGE SCALE GENOMIC DNA]</scope>
    <source>
        <strain evidence="3 4">17-4A</strain>
    </source>
</reference>
<dbReference type="Proteomes" id="UP000266483">
    <property type="component" value="Unassembled WGS sequence"/>
</dbReference>
<dbReference type="PANTHER" id="PTHR43777:SF1">
    <property type="entry name" value="MOLYBDENUM COFACTOR CYTIDYLYLTRANSFERASE"/>
    <property type="match status" value="1"/>
</dbReference>
<evidence type="ECO:0000259" key="2">
    <source>
        <dbReference type="Pfam" id="PF12804"/>
    </source>
</evidence>
<dbReference type="CDD" id="cd04182">
    <property type="entry name" value="GT_2_like_f"/>
    <property type="match status" value="1"/>
</dbReference>
<keyword evidence="4" id="KW-1185">Reference proteome</keyword>
<evidence type="ECO:0000313" key="3">
    <source>
        <dbReference type="EMBL" id="RII83776.1"/>
    </source>
</evidence>
<dbReference type="Gene3D" id="3.90.550.10">
    <property type="entry name" value="Spore Coat Polysaccharide Biosynthesis Protein SpsA, Chain A"/>
    <property type="match status" value="1"/>
</dbReference>
<keyword evidence="1" id="KW-0460">Magnesium</keyword>
<dbReference type="EMBL" id="NQOU01000001">
    <property type="protein sequence ID" value="RII83776.1"/>
    <property type="molecule type" value="Genomic_DNA"/>
</dbReference>
<dbReference type="PANTHER" id="PTHR43777">
    <property type="entry name" value="MOLYBDENUM COFACTOR CYTIDYLYLTRANSFERASE"/>
    <property type="match status" value="1"/>
</dbReference>
<dbReference type="SUPFAM" id="SSF53448">
    <property type="entry name" value="Nucleotide-diphospho-sugar transferases"/>
    <property type="match status" value="1"/>
</dbReference>
<evidence type="ECO:0000256" key="1">
    <source>
        <dbReference type="ARBA" id="ARBA00022842"/>
    </source>
</evidence>
<accession>A0ABX9N0K3</accession>